<dbReference type="GO" id="GO:0005576">
    <property type="term" value="C:extracellular region"/>
    <property type="evidence" value="ECO:0007669"/>
    <property type="project" value="UniProtKB-SubCell"/>
</dbReference>
<dbReference type="InterPro" id="IPR008632">
    <property type="entry name" value="Gp-FAR-1"/>
</dbReference>
<evidence type="ECO:0000256" key="7">
    <source>
        <dbReference type="ARBA" id="ARBA00023121"/>
    </source>
</evidence>
<dbReference type="PANTHER" id="PTHR31418">
    <property type="entry name" value="FATTY-ACID AND RETINOL-BINDING PROTEIN 1"/>
    <property type="match status" value="1"/>
</dbReference>
<evidence type="ECO:0000313" key="9">
    <source>
        <dbReference type="Proteomes" id="UP001432322"/>
    </source>
</evidence>
<comment type="caution">
    <text evidence="8">The sequence shown here is derived from an EMBL/GenBank/DDBJ whole genome shotgun (WGS) entry which is preliminary data.</text>
</comment>
<comment type="similarity">
    <text evidence="2">Belongs to the fatty-acid and retinol-binding protein (FARBP) family.</text>
</comment>
<evidence type="ECO:0000256" key="5">
    <source>
        <dbReference type="ARBA" id="ARBA00022729"/>
    </source>
</evidence>
<dbReference type="AlphaFoldDB" id="A0AAV5W7Q5"/>
<proteinExistence type="inferred from homology"/>
<comment type="subcellular location">
    <subcellularLocation>
        <location evidence="1">Secreted</location>
    </subcellularLocation>
</comment>
<sequence>RKLLFFVVFSTATAKLELDTTSLKDVYAMIGRSLNETEVSIIFDEEAKSIQMDSQKHLDYCAKEAKEFLPSDAGEAIGLSNAISPLLRSIEKVPTMTFNSTDQVIERLKSDHPYIYGLILKRVNATNELLTKTGKETQQFVKNMANLVLQGFVDFTRDMNDEFIGDKIIQRAKNIPLDERREFVEDWLKRDKNGLLSMKTIGTTVKKMKDAYKSLSETSRNELEKILCLKSFGRLAKKATDEYLNLVEAVNQVFEW</sequence>
<dbReference type="EMBL" id="BTSY01000005">
    <property type="protein sequence ID" value="GMT27770.1"/>
    <property type="molecule type" value="Genomic_DNA"/>
</dbReference>
<dbReference type="GO" id="GO:0008289">
    <property type="term" value="F:lipid binding"/>
    <property type="evidence" value="ECO:0007669"/>
    <property type="project" value="UniProtKB-KW"/>
</dbReference>
<gene>
    <name evidence="8" type="ORF">PFISCL1PPCAC_19067</name>
</gene>
<evidence type="ECO:0000256" key="1">
    <source>
        <dbReference type="ARBA" id="ARBA00004613"/>
    </source>
</evidence>
<dbReference type="PANTHER" id="PTHR31418:SF7">
    <property type="entry name" value="FATTY-ACID AND RETINOL-BINDING PROTEIN 1"/>
    <property type="match status" value="1"/>
</dbReference>
<keyword evidence="7" id="KW-0446">Lipid-binding</keyword>
<evidence type="ECO:0000313" key="8">
    <source>
        <dbReference type="EMBL" id="GMT27770.1"/>
    </source>
</evidence>
<keyword evidence="6" id="KW-0175">Coiled coil</keyword>
<keyword evidence="5" id="KW-0732">Signal</keyword>
<evidence type="ECO:0000256" key="2">
    <source>
        <dbReference type="ARBA" id="ARBA00006648"/>
    </source>
</evidence>
<keyword evidence="4" id="KW-0964">Secreted</keyword>
<name>A0AAV5W7Q5_9BILA</name>
<evidence type="ECO:0000256" key="6">
    <source>
        <dbReference type="ARBA" id="ARBA00023054"/>
    </source>
</evidence>
<reference evidence="8" key="1">
    <citation type="submission" date="2023-10" db="EMBL/GenBank/DDBJ databases">
        <title>Genome assembly of Pristionchus species.</title>
        <authorList>
            <person name="Yoshida K."/>
            <person name="Sommer R.J."/>
        </authorList>
    </citation>
    <scope>NUCLEOTIDE SEQUENCE</scope>
    <source>
        <strain evidence="8">RS5133</strain>
    </source>
</reference>
<evidence type="ECO:0000256" key="3">
    <source>
        <dbReference type="ARBA" id="ARBA00017453"/>
    </source>
</evidence>
<evidence type="ECO:0000256" key="4">
    <source>
        <dbReference type="ARBA" id="ARBA00022525"/>
    </source>
</evidence>
<organism evidence="8 9">
    <name type="scientific">Pristionchus fissidentatus</name>
    <dbReference type="NCBI Taxonomy" id="1538716"/>
    <lineage>
        <taxon>Eukaryota</taxon>
        <taxon>Metazoa</taxon>
        <taxon>Ecdysozoa</taxon>
        <taxon>Nematoda</taxon>
        <taxon>Chromadorea</taxon>
        <taxon>Rhabditida</taxon>
        <taxon>Rhabditina</taxon>
        <taxon>Diplogasteromorpha</taxon>
        <taxon>Diplogasteroidea</taxon>
        <taxon>Neodiplogasteridae</taxon>
        <taxon>Pristionchus</taxon>
    </lineage>
</organism>
<protein>
    <recommendedName>
        <fullName evidence="3">Fatty-acid and retinol-binding protein 1</fullName>
    </recommendedName>
</protein>
<feature type="non-terminal residue" evidence="8">
    <location>
        <position position="1"/>
    </location>
</feature>
<keyword evidence="9" id="KW-1185">Reference proteome</keyword>
<dbReference type="Proteomes" id="UP001432322">
    <property type="component" value="Unassembled WGS sequence"/>
</dbReference>
<accession>A0AAV5W7Q5</accession>